<feature type="compositionally biased region" description="Polar residues" evidence="1">
    <location>
        <begin position="836"/>
        <end position="852"/>
    </location>
</feature>
<dbReference type="Proteomes" id="UP000691718">
    <property type="component" value="Unassembled WGS sequence"/>
</dbReference>
<dbReference type="InterPro" id="IPR052638">
    <property type="entry name" value="PiggyBac_TE-derived"/>
</dbReference>
<evidence type="ECO:0000256" key="1">
    <source>
        <dbReference type="SAM" id="MobiDB-lite"/>
    </source>
</evidence>
<reference evidence="3" key="1">
    <citation type="submission" date="2021-04" db="EMBL/GenBank/DDBJ databases">
        <authorList>
            <person name="Tunstrom K."/>
        </authorList>
    </citation>
    <scope>NUCLEOTIDE SEQUENCE</scope>
</reference>
<organism evidence="3 4">
    <name type="scientific">Parnassius apollo</name>
    <name type="common">Apollo butterfly</name>
    <name type="synonym">Papilio apollo</name>
    <dbReference type="NCBI Taxonomy" id="110799"/>
    <lineage>
        <taxon>Eukaryota</taxon>
        <taxon>Metazoa</taxon>
        <taxon>Ecdysozoa</taxon>
        <taxon>Arthropoda</taxon>
        <taxon>Hexapoda</taxon>
        <taxon>Insecta</taxon>
        <taxon>Pterygota</taxon>
        <taxon>Neoptera</taxon>
        <taxon>Endopterygota</taxon>
        <taxon>Lepidoptera</taxon>
        <taxon>Glossata</taxon>
        <taxon>Ditrysia</taxon>
        <taxon>Papilionoidea</taxon>
        <taxon>Papilionidae</taxon>
        <taxon>Parnassiinae</taxon>
        <taxon>Parnassini</taxon>
        <taxon>Parnassius</taxon>
        <taxon>Parnassius</taxon>
    </lineage>
</organism>
<feature type="region of interest" description="Disordered" evidence="1">
    <location>
        <begin position="940"/>
        <end position="975"/>
    </location>
</feature>
<proteinExistence type="predicted"/>
<feature type="compositionally biased region" description="Polar residues" evidence="1">
    <location>
        <begin position="693"/>
        <end position="703"/>
    </location>
</feature>
<evidence type="ECO:0000313" key="4">
    <source>
        <dbReference type="Proteomes" id="UP000691718"/>
    </source>
</evidence>
<feature type="compositionally biased region" description="Basic and acidic residues" evidence="1">
    <location>
        <begin position="704"/>
        <end position="727"/>
    </location>
</feature>
<protein>
    <submittedName>
        <fullName evidence="3">(apollo) hypothetical protein</fullName>
    </submittedName>
</protein>
<dbReference type="PANTHER" id="PTHR47055:SF3">
    <property type="entry name" value="PHORBOL-ESTER_DAG-TYPE DOMAIN-CONTAINING PROTEIN"/>
    <property type="match status" value="1"/>
</dbReference>
<dbReference type="EMBL" id="CAJQZP010001207">
    <property type="protein sequence ID" value="CAG5029438.1"/>
    <property type="molecule type" value="Genomic_DNA"/>
</dbReference>
<feature type="region of interest" description="Disordered" evidence="1">
    <location>
        <begin position="533"/>
        <end position="577"/>
    </location>
</feature>
<accession>A0A8S3XMW4</accession>
<comment type="caution">
    <text evidence="3">The sequence shown here is derived from an EMBL/GenBank/DDBJ whole genome shotgun (WGS) entry which is preliminary data.</text>
</comment>
<feature type="compositionally biased region" description="Basic residues" evidence="1">
    <location>
        <begin position="1373"/>
        <end position="1382"/>
    </location>
</feature>
<dbReference type="PANTHER" id="PTHR47055">
    <property type="entry name" value="DDE_TNP_1_7 DOMAIN-CONTAINING PROTEIN"/>
    <property type="match status" value="1"/>
</dbReference>
<feature type="region of interest" description="Disordered" evidence="1">
    <location>
        <begin position="1352"/>
        <end position="1442"/>
    </location>
</feature>
<dbReference type="InterPro" id="IPR029526">
    <property type="entry name" value="PGBD"/>
</dbReference>
<dbReference type="OrthoDB" id="10257855at2759"/>
<feature type="compositionally biased region" description="Polar residues" evidence="1">
    <location>
        <begin position="1494"/>
        <end position="1505"/>
    </location>
</feature>
<name>A0A8S3XMW4_PARAO</name>
<feature type="compositionally biased region" description="Basic residues" evidence="1">
    <location>
        <begin position="1080"/>
        <end position="1094"/>
    </location>
</feature>
<feature type="compositionally biased region" description="Basic and acidic residues" evidence="1">
    <location>
        <begin position="533"/>
        <end position="549"/>
    </location>
</feature>
<feature type="region of interest" description="Disordered" evidence="1">
    <location>
        <begin position="601"/>
        <end position="625"/>
    </location>
</feature>
<feature type="compositionally biased region" description="Basic and acidic residues" evidence="1">
    <location>
        <begin position="940"/>
        <end position="958"/>
    </location>
</feature>
<feature type="compositionally biased region" description="Basic and acidic residues" evidence="1">
    <location>
        <begin position="746"/>
        <end position="761"/>
    </location>
</feature>
<evidence type="ECO:0000259" key="2">
    <source>
        <dbReference type="Pfam" id="PF13843"/>
    </source>
</evidence>
<feature type="compositionally biased region" description="Low complexity" evidence="1">
    <location>
        <begin position="1098"/>
        <end position="1107"/>
    </location>
</feature>
<feature type="compositionally biased region" description="Basic and acidic residues" evidence="1">
    <location>
        <begin position="1352"/>
        <end position="1364"/>
    </location>
</feature>
<feature type="compositionally biased region" description="Basic and acidic residues" evidence="1">
    <location>
        <begin position="667"/>
        <end position="679"/>
    </location>
</feature>
<feature type="region of interest" description="Disordered" evidence="1">
    <location>
        <begin position="1201"/>
        <end position="1248"/>
    </location>
</feature>
<feature type="compositionally biased region" description="Polar residues" evidence="1">
    <location>
        <begin position="1383"/>
        <end position="1392"/>
    </location>
</feature>
<feature type="compositionally biased region" description="Low complexity" evidence="1">
    <location>
        <begin position="768"/>
        <end position="782"/>
    </location>
</feature>
<evidence type="ECO:0000313" key="3">
    <source>
        <dbReference type="EMBL" id="CAG5029438.1"/>
    </source>
</evidence>
<dbReference type="GO" id="GO:0043565">
    <property type="term" value="F:sequence-specific DNA binding"/>
    <property type="evidence" value="ECO:0007669"/>
    <property type="project" value="TreeGrafter"/>
</dbReference>
<feature type="compositionally biased region" description="Basic and acidic residues" evidence="1">
    <location>
        <begin position="1230"/>
        <end position="1248"/>
    </location>
</feature>
<feature type="compositionally biased region" description="Polar residues" evidence="1">
    <location>
        <begin position="550"/>
        <end position="575"/>
    </location>
</feature>
<keyword evidence="4" id="KW-1185">Reference proteome</keyword>
<feature type="domain" description="PiggyBac transposable element-derived protein" evidence="2">
    <location>
        <begin position="209"/>
        <end position="478"/>
    </location>
</feature>
<feature type="region of interest" description="Disordered" evidence="1">
    <location>
        <begin position="1005"/>
        <end position="1057"/>
    </location>
</feature>
<feature type="region of interest" description="Disordered" evidence="1">
    <location>
        <begin position="834"/>
        <end position="883"/>
    </location>
</feature>
<dbReference type="Pfam" id="PF13843">
    <property type="entry name" value="DDE_Tnp_1_7"/>
    <property type="match status" value="1"/>
</dbReference>
<gene>
    <name evidence="3" type="ORF">PAPOLLO_LOCUS19233</name>
</gene>
<feature type="region of interest" description="Disordered" evidence="1">
    <location>
        <begin position="1080"/>
        <end position="1123"/>
    </location>
</feature>
<feature type="region of interest" description="Disordered" evidence="1">
    <location>
        <begin position="1475"/>
        <end position="1505"/>
    </location>
</feature>
<feature type="region of interest" description="Disordered" evidence="1">
    <location>
        <begin position="644"/>
        <end position="782"/>
    </location>
</feature>
<sequence length="2151" mass="242915">MSGKAYTMKEMKAIVDYLTERKAYGEIRGRQIEGHWILGLIEDGSEDLRLEVCPENISTRPLRALNLNDIVDELERCEDDDLLPTQITIFPPENANADVTDEDSGDEEFVALQNLPGSQLRAPAEVTFHMSSDEEDDVPLSSLSKRRRTMDLTLEDSDAVPSCTSDVSTNSTFVQPTVPRNQTYRWKNRHIPNHFNQWNDEQGPKNLQSPLYYFDCLFNNNVIELLVRYTNLYAGQRNKVGKVTVSEMKCFLGILMYSGYVVVPRRFMYWETSTDADFRIVHNAMSRDRFTFIMSNLHCCDNTVLGDSPDKFAKLRPLFDELNKIFTEMAPLEENYSIDEAMVPYYGRHSCKQFIRGKPIRWGYKLWVGATRLGYVIWFDPYQGKSSTIAEGYKQFGLGGSVILEFADVLQGRDPTLPFHLFFDNYFSSIPLLHELSNRGLRATGTIRENRTSKCPLESNKDFKNTDRGSFVFKSSLPTNILFTDRTWQSLKETFLKRILPDIHNPYYQLTLIQISSFRQGYDVESKLGNKLEMKSVSEESNTKGEKPLNTEQPSTSNKEGNKNTTGEKTINSKTVTDHRCSAETIILDPCYETAEDIQRDLESPKKEKENEKEKGDKSPTKSLRDFITYSEPLTPMLQEVIEDFATDEEREGSDTETQMEIAEDMNTDKNPKNLDGHMSDAPVEISSDADDMSNNANMQNKPQEIDKKQPAKEVSNENIQELKESVKTSNSKTEIEDTDNGEIQNNEKEPTEKHDPDCKKNKNSIEIVPTNNNPGNIVNNTSEDNVERIINNNGEKAIASQKTCSQNDSSTLVDTLLPNNQEELNIEPVADDSVNKMTSNESQTKKLTLNKNSDKNLKKRAYSQEPTVSKKKRQLINESSKKISVSDTDAGVKQNGKLTTDKAVLLASHNQKIKMLQSSSKENKKVDSLKQDVKSLQRVTEEKIDESCKKETNKDNDQEILADNGKNDATNPSVVNPCLKSVSLYDEQFTSLKYTGSSDEAITTSNKNIDQESKGNKKNSSDGNDVIALKSNSETDNNEFKKKKKGTPVGHVAPKSEREKALANVFGFSSGAVPSSRKRRFSYQNRSMRRQSHTKISSESSEWTSETDTEFISPPRGRRNRHTKKYFKPKSARILSLEEEGGLFVMYGKKIYPLVKDGKIVKNYVTYSPGRDSEDEQESYWKLKYIEEKKRTAKLTKLLSHTTDDDQQSNEQGVTYGATKPSPPKKPKLITDESASKETKSGQEVVSKEHLDIPHPASTIDKTLKIKIMRQNEEVQLEGHWSQIHPALDHVVQIFHKEMESRTRVVSTPQPEQRKSISSGISTPVIAVPIDPEVHEKVNKLETEIFKEIEARDEQEKQTEELPKPVQESKVTKRRPGRPKKSISQTISRAQSPEKKPNVPMASPKLQIEENTEKLPPAKIENETSASVTRRTRTPKKVLQESTEKIDNNVINTRTKKIKEVSVVEGVEDETDVRYKFPSPEPSEKKTYRKSGANKTPKQQKPINSYTHENVGIFSSPTNVSVNSVDSSQGYQDSDISPYNICLRKKKKVSITSLYKRKNYQTRQSIRRRTQLKLDDISDQSSNSCPSFCSKSKSIQNSSLNTEVYRSDSYQLLMPKARNSFNQLAKIDEVNLDDKVDSGTVLQEPNIEIVKDDQFNSMGRANNTELGLSGNTDIENSSNISLPPSPVLSIVENISINKNALSSVEELTENENSNRDNQKKEYICNDYNITDVDITMPLMEQDCGIQTYKQSLLEPKYDCNVNKSSSVTNSIINKICTVNIGENFTLSDSITQKIQNLLLESAKKLTTKLQGVEVVDDNENKMDVDAEEIQTTYKERSKKRCSTPQRRKGARKVKSKKPEFETFVEKEHVETCSQGGRKSCPPLIPMSSAIENIIRDEHITTDTKLSNAKGKKKKDNIIKVKILRPKTKSDARNTNTEKTTLNMCDKSLHADSGINDTESSIFFKGFNDSVDFIHNHSETCLQANECMGDSVEFIECSTKSVISLDSNSTQSLEMEFDGKLNTGCSQNSNSNTECPQTSIANEIISSKDIESNVGTTYHTPMNSEGSPTSLITEDLSDDVPVERAQPSKWYLFSEDETTNTNFALQKFSTSDVSYGSNLNQLFPIICAVPNLSTISEMSKDSDTKPVADLD</sequence>